<dbReference type="OrthoDB" id="3474066at2759"/>
<feature type="region of interest" description="Disordered" evidence="2">
    <location>
        <begin position="1"/>
        <end position="23"/>
    </location>
</feature>
<dbReference type="PANTHER" id="PTHR35392:SF3">
    <property type="entry name" value="ZN(2)-C6 FUNGAL-TYPE DOMAIN-CONTAINING PROTEIN"/>
    <property type="match status" value="1"/>
</dbReference>
<comment type="caution">
    <text evidence="3">The sequence shown here is derived from an EMBL/GenBank/DDBJ whole genome shotgun (WGS) entry which is preliminary data.</text>
</comment>
<dbReference type="PANTHER" id="PTHR35392">
    <property type="entry name" value="ZN(II)2CYS6 TRANSCRIPTION FACTOR (EUROFUNG)-RELATED-RELATED"/>
    <property type="match status" value="1"/>
</dbReference>
<reference evidence="3 4" key="1">
    <citation type="submission" date="2020-01" db="EMBL/GenBank/DDBJ databases">
        <title>Identification and distribution of gene clusters putatively required for synthesis of sphingolipid metabolism inhibitors in phylogenetically diverse species of the filamentous fungus Fusarium.</title>
        <authorList>
            <person name="Kim H.-S."/>
            <person name="Busman M."/>
            <person name="Brown D.W."/>
            <person name="Divon H."/>
            <person name="Uhlig S."/>
            <person name="Proctor R.H."/>
        </authorList>
    </citation>
    <scope>NUCLEOTIDE SEQUENCE [LARGE SCALE GENOMIC DNA]</scope>
    <source>
        <strain evidence="3 4">NRRL 20459</strain>
    </source>
</reference>
<keyword evidence="4" id="KW-1185">Reference proteome</keyword>
<evidence type="ECO:0000313" key="4">
    <source>
        <dbReference type="Proteomes" id="UP000554235"/>
    </source>
</evidence>
<accession>A0A8H4PIY1</accession>
<dbReference type="GO" id="GO:0008270">
    <property type="term" value="F:zinc ion binding"/>
    <property type="evidence" value="ECO:0007669"/>
    <property type="project" value="InterPro"/>
</dbReference>
<evidence type="ECO:0000256" key="2">
    <source>
        <dbReference type="SAM" id="MobiDB-lite"/>
    </source>
</evidence>
<dbReference type="AlphaFoldDB" id="A0A8H4PIY1"/>
<proteinExistence type="predicted"/>
<keyword evidence="1" id="KW-0539">Nucleus</keyword>
<dbReference type="InterPro" id="IPR001138">
    <property type="entry name" value="Zn2Cys6_DnaBD"/>
</dbReference>
<dbReference type="EMBL" id="JAADYS010001338">
    <property type="protein sequence ID" value="KAF4463562.1"/>
    <property type="molecule type" value="Genomic_DNA"/>
</dbReference>
<dbReference type="Proteomes" id="UP000554235">
    <property type="component" value="Unassembled WGS sequence"/>
</dbReference>
<evidence type="ECO:0000313" key="3">
    <source>
        <dbReference type="EMBL" id="KAF4463562.1"/>
    </source>
</evidence>
<evidence type="ECO:0000256" key="1">
    <source>
        <dbReference type="ARBA" id="ARBA00023242"/>
    </source>
</evidence>
<organism evidence="3 4">
    <name type="scientific">Fusarium albosuccineum</name>
    <dbReference type="NCBI Taxonomy" id="1237068"/>
    <lineage>
        <taxon>Eukaryota</taxon>
        <taxon>Fungi</taxon>
        <taxon>Dikarya</taxon>
        <taxon>Ascomycota</taxon>
        <taxon>Pezizomycotina</taxon>
        <taxon>Sordariomycetes</taxon>
        <taxon>Hypocreomycetidae</taxon>
        <taxon>Hypocreales</taxon>
        <taxon>Nectriaceae</taxon>
        <taxon>Fusarium</taxon>
        <taxon>Fusarium decemcellulare species complex</taxon>
    </lineage>
</organism>
<dbReference type="CDD" id="cd00067">
    <property type="entry name" value="GAL4"/>
    <property type="match status" value="1"/>
</dbReference>
<feature type="region of interest" description="Disordered" evidence="2">
    <location>
        <begin position="76"/>
        <end position="99"/>
    </location>
</feature>
<feature type="compositionally biased region" description="Pro residues" evidence="2">
    <location>
        <begin position="77"/>
        <end position="86"/>
    </location>
</feature>
<gene>
    <name evidence="3" type="ORF">FALBO_9615</name>
</gene>
<name>A0A8H4PIY1_9HYPO</name>
<protein>
    <recommendedName>
        <fullName evidence="5">Zn(2)-C6 fungal-type domain-containing protein</fullName>
    </recommendedName>
</protein>
<evidence type="ECO:0008006" key="5">
    <source>
        <dbReference type="Google" id="ProtNLM"/>
    </source>
</evidence>
<sequence length="666" mass="75144">MDSHYPFKAKRPRLQPGVEDPVPSSIPFTPPLDPNYTSLPYDIQQQLDQLALFYGVTSGYEIHQLLDQEHCYQQLPGAPPALPDPSTPYAAEKQPSMQIPPPEPYSDAILNIEQQPAFNYEQPELNGAPLANFPLMPDQTPLAAPLISDADQSQPHHLSTGDFYANQALKQEAQLEPQSMMPSQHLMAQNLPQMEYGTAPSLVNTTVLTQHTLTTTEDIPQYGIVPTAPLGGSPMQNGWSDVQLMDQQANFEILLPNQRGGKRGPFKDPNLREQTAQTRKIGSCIRCRMQRIRCENNPEEEGGPCLTCKKVSNSRAGRFPCLRYKITDIRLFKPGQVPGYEWTRRWNNNISDPIQNWASDERRTIFVSAGLSNKFVEVEVRKFIPQIGDKLERTWDYNGTKRSVSIPPYALVSLDDVKKAYLDHIRSSMEDAFGKLLGPRDGLLYKTYQRAWHIFRDRSTPADCLDLLHHTLMLWMSVRLTTRSSFIVGNETLGMHPNILDETSPNHGMIPLPPVLEDDVEKQAEHMAGDVPRNIHSPAQHGPYHSARRRVCEETRDEGANILLAHFHYCNKGIYPFSEECKDQDLRTLAGLDEEKIKFVHGTSTYAKRHQPEWEDLQKAAAYEHDYFFSAKEQPRDSGEDMGVDTGRESQGLAGLPKVALLTEAG</sequence>
<dbReference type="InterPro" id="IPR052973">
    <property type="entry name" value="Fungal_sec-metab_reg_TF"/>
</dbReference>
<dbReference type="GO" id="GO:0000981">
    <property type="term" value="F:DNA-binding transcription factor activity, RNA polymerase II-specific"/>
    <property type="evidence" value="ECO:0007669"/>
    <property type="project" value="InterPro"/>
</dbReference>